<comment type="caution">
    <text evidence="4">The sequence shown here is derived from an EMBL/GenBank/DDBJ whole genome shotgun (WGS) entry which is preliminary data.</text>
</comment>
<evidence type="ECO:0000259" key="3">
    <source>
        <dbReference type="Pfam" id="PF16787"/>
    </source>
</evidence>
<protein>
    <recommendedName>
        <fullName evidence="3">Ndc10 domain-containing protein</fullName>
    </recommendedName>
</protein>
<organism evidence="4 5">
    <name type="scientific">Linderina pennispora</name>
    <dbReference type="NCBI Taxonomy" id="61395"/>
    <lineage>
        <taxon>Eukaryota</taxon>
        <taxon>Fungi</taxon>
        <taxon>Fungi incertae sedis</taxon>
        <taxon>Zoopagomycota</taxon>
        <taxon>Kickxellomycotina</taxon>
        <taxon>Kickxellomycetes</taxon>
        <taxon>Kickxellales</taxon>
        <taxon>Kickxellaceae</taxon>
        <taxon>Linderina</taxon>
    </lineage>
</organism>
<dbReference type="Proteomes" id="UP000193922">
    <property type="component" value="Unassembled WGS sequence"/>
</dbReference>
<feature type="compositionally biased region" description="Polar residues" evidence="2">
    <location>
        <begin position="485"/>
        <end position="496"/>
    </location>
</feature>
<feature type="region of interest" description="Disordered" evidence="2">
    <location>
        <begin position="408"/>
        <end position="469"/>
    </location>
</feature>
<dbReference type="Gene3D" id="1.10.443.20">
    <property type="entry name" value="Centromere DNA-binding protein complex CBF3 subunit, domain 2"/>
    <property type="match status" value="1"/>
</dbReference>
<feature type="compositionally biased region" description="Low complexity" evidence="2">
    <location>
        <begin position="430"/>
        <end position="442"/>
    </location>
</feature>
<feature type="domain" description="Ndc10" evidence="3">
    <location>
        <begin position="145"/>
        <end position="228"/>
    </location>
</feature>
<dbReference type="Pfam" id="PF16787">
    <property type="entry name" value="NDC10_II"/>
    <property type="match status" value="1"/>
</dbReference>
<reference evidence="4 5" key="1">
    <citation type="submission" date="2016-07" db="EMBL/GenBank/DDBJ databases">
        <title>Pervasive Adenine N6-methylation of Active Genes in Fungi.</title>
        <authorList>
            <consortium name="DOE Joint Genome Institute"/>
            <person name="Mondo S.J."/>
            <person name="Dannebaum R.O."/>
            <person name="Kuo R.C."/>
            <person name="Labutti K."/>
            <person name="Haridas S."/>
            <person name="Kuo A."/>
            <person name="Salamov A."/>
            <person name="Ahrendt S.R."/>
            <person name="Lipzen A."/>
            <person name="Sullivan W."/>
            <person name="Andreopoulos W.B."/>
            <person name="Clum A."/>
            <person name="Lindquist E."/>
            <person name="Daum C."/>
            <person name="Ramamoorthy G.K."/>
            <person name="Gryganskyi A."/>
            <person name="Culley D."/>
            <person name="Magnuson J.K."/>
            <person name="James T.Y."/>
            <person name="O'Malley M.A."/>
            <person name="Stajich J.E."/>
            <person name="Spatafora J.W."/>
            <person name="Visel A."/>
            <person name="Grigoriev I.V."/>
        </authorList>
    </citation>
    <scope>NUCLEOTIDE SEQUENCE [LARGE SCALE GENOMIC DNA]</scope>
    <source>
        <strain evidence="4 5">ATCC 12442</strain>
    </source>
</reference>
<feature type="compositionally biased region" description="Low complexity" evidence="2">
    <location>
        <begin position="504"/>
        <end position="518"/>
    </location>
</feature>
<proteinExistence type="predicted"/>
<dbReference type="InterPro" id="IPR031872">
    <property type="entry name" value="NDC10_II"/>
</dbReference>
<feature type="coiled-coil region" evidence="1">
    <location>
        <begin position="369"/>
        <end position="396"/>
    </location>
</feature>
<evidence type="ECO:0000313" key="5">
    <source>
        <dbReference type="Proteomes" id="UP000193922"/>
    </source>
</evidence>
<keyword evidence="5" id="KW-1185">Reference proteome</keyword>
<dbReference type="GO" id="GO:0003677">
    <property type="term" value="F:DNA binding"/>
    <property type="evidence" value="ECO:0007669"/>
    <property type="project" value="InterPro"/>
</dbReference>
<feature type="compositionally biased region" description="Polar residues" evidence="2">
    <location>
        <begin position="655"/>
        <end position="664"/>
    </location>
</feature>
<dbReference type="EMBL" id="MCFD01000005">
    <property type="protein sequence ID" value="ORX70508.1"/>
    <property type="molecule type" value="Genomic_DNA"/>
</dbReference>
<dbReference type="InterPro" id="IPR038279">
    <property type="entry name" value="Ndc10_dom2_sf"/>
</dbReference>
<dbReference type="AlphaFoldDB" id="A0A1Y1WB02"/>
<feature type="compositionally biased region" description="Polar residues" evidence="2">
    <location>
        <begin position="673"/>
        <end position="690"/>
    </location>
</feature>
<feature type="compositionally biased region" description="Polar residues" evidence="2">
    <location>
        <begin position="571"/>
        <end position="580"/>
    </location>
</feature>
<gene>
    <name evidence="4" type="ORF">DL89DRAFT_135342</name>
</gene>
<feature type="region of interest" description="Disordered" evidence="2">
    <location>
        <begin position="485"/>
        <end position="690"/>
    </location>
</feature>
<feature type="compositionally biased region" description="Low complexity" evidence="2">
    <location>
        <begin position="631"/>
        <end position="652"/>
    </location>
</feature>
<evidence type="ECO:0000313" key="4">
    <source>
        <dbReference type="EMBL" id="ORX70508.1"/>
    </source>
</evidence>
<dbReference type="GeneID" id="63800004"/>
<name>A0A1Y1WB02_9FUNG</name>
<evidence type="ECO:0000256" key="1">
    <source>
        <dbReference type="SAM" id="Coils"/>
    </source>
</evidence>
<feature type="region of interest" description="Disordered" evidence="2">
    <location>
        <begin position="293"/>
        <end position="314"/>
    </location>
</feature>
<feature type="compositionally biased region" description="Pro residues" evidence="2">
    <location>
        <begin position="600"/>
        <end position="619"/>
    </location>
</feature>
<dbReference type="RefSeq" id="XP_040744087.1">
    <property type="nucleotide sequence ID" value="XM_040883356.1"/>
</dbReference>
<feature type="region of interest" description="Disordered" evidence="2">
    <location>
        <begin position="335"/>
        <end position="366"/>
    </location>
</feature>
<feature type="compositionally biased region" description="Polar residues" evidence="2">
    <location>
        <begin position="456"/>
        <end position="469"/>
    </location>
</feature>
<accession>A0A1Y1WB02</accession>
<dbReference type="OrthoDB" id="5527317at2759"/>
<feature type="compositionally biased region" description="Polar residues" evidence="2">
    <location>
        <begin position="548"/>
        <end position="560"/>
    </location>
</feature>
<evidence type="ECO:0000256" key="2">
    <source>
        <dbReference type="SAM" id="MobiDB-lite"/>
    </source>
</evidence>
<keyword evidence="1" id="KW-0175">Coiled coil</keyword>
<sequence>MKTIAHLYRSLPVAQILSVKRCWDFFIKPDASGFLHENASHSYPRPSQPPAVSGTTTLSCCKQAYCRLTPCKTTPCRLSGTKAMSGVGYFFADALTLIKPTVAGVKCLDCVDAVDAGTLLPDVLSALVRINAGFPAEGEIKTPGRFGIVPPVPLQKKIFPWVGGVLPALFLGDNNDQQRSVTRFLRLLRELRTVLLQDIAVLLEVPALSDHVHKHAVFSHSVFSSPEFAAYRETVRTQASDEINQLNGLITESVKWVSSRRNRLVTTSSERFKPTAPRLEVRYEPRRITQDIEVANANDNERKRPRKQSRTHVEYDADAVAARLAKRTRRVYDAIASGSGPARRQPHSADDGAGEVPDSSSSEDVMRSVNDLRMENSELKLKLRKLELALEQHQVDVHSWMIKVERSLRSQNSPKQQEKDQERPATQLNPAASPAQPVQPQQQKKHIPFYPIGQGPANSHAQTSYGESTNTKVVSLPSIQSLNQFETPVSNDSSGNDRYFGHQSSPAPIAPSANAPPAEANGIMNHGYPAPSSNSRPSHAADMLPNSGRHSQAQFQQPYSRSPPPRGLQLQLPNPTSRQHQMYGRSSGYRSPPLHQQYTAPPPHQAQQAPPPPPPPPPQQASLSHGHYSGHHYNQQQHQQQVPPQQYQPQHPSAVETSEPQWYHSQPEHQRHQYSNGPTSPIHHTNRSAY</sequence>